<feature type="transmembrane region" description="Helical" evidence="1">
    <location>
        <begin position="7"/>
        <end position="27"/>
    </location>
</feature>
<evidence type="ECO:0000313" key="3">
    <source>
        <dbReference type="Proteomes" id="UP001477870"/>
    </source>
</evidence>
<proteinExistence type="predicted"/>
<dbReference type="RefSeq" id="WP_342847041.1">
    <property type="nucleotide sequence ID" value="NZ_JBBMQO010000002.1"/>
</dbReference>
<protein>
    <submittedName>
        <fullName evidence="2">Uncharacterized protein</fullName>
    </submittedName>
</protein>
<keyword evidence="1" id="KW-1133">Transmembrane helix</keyword>
<keyword evidence="1" id="KW-0472">Membrane</keyword>
<comment type="caution">
    <text evidence="2">The sequence shown here is derived from an EMBL/GenBank/DDBJ whole genome shotgun (WGS) entry which is preliminary data.</text>
</comment>
<keyword evidence="3" id="KW-1185">Reference proteome</keyword>
<keyword evidence="1" id="KW-0812">Transmembrane</keyword>
<evidence type="ECO:0000256" key="1">
    <source>
        <dbReference type="SAM" id="Phobius"/>
    </source>
</evidence>
<evidence type="ECO:0000313" key="2">
    <source>
        <dbReference type="EMBL" id="MEM5500728.1"/>
    </source>
</evidence>
<accession>A0ABU9T3N2</accession>
<name>A0ABU9T3N2_9HYPH</name>
<feature type="transmembrane region" description="Helical" evidence="1">
    <location>
        <begin position="120"/>
        <end position="141"/>
    </location>
</feature>
<dbReference type="Proteomes" id="UP001477870">
    <property type="component" value="Unassembled WGS sequence"/>
</dbReference>
<gene>
    <name evidence="2" type="ORF">WNY59_03905</name>
</gene>
<feature type="transmembrane region" description="Helical" evidence="1">
    <location>
        <begin position="57"/>
        <end position="80"/>
    </location>
</feature>
<feature type="transmembrane region" description="Helical" evidence="1">
    <location>
        <begin position="92"/>
        <end position="114"/>
    </location>
</feature>
<sequence>MYRFFSIAVMLNWLAVLCVLGIVGFGLENGSGGMIAALGETLSGEAGLQLPAVTAKLLTNAAVLTVMIAAVWALLAIIFAAPNGVENNQLDLVIMLSLGVCLCVFAVILALAIYTSAAVLSAMVCIASFATILAGIAHRVFVIEAEGRKMSVPANEGFGLAGARNMQRPNANLAMTANMTANRNNRFVPKRNFQPMN</sequence>
<dbReference type="EMBL" id="JBBMQO010000002">
    <property type="protein sequence ID" value="MEM5500728.1"/>
    <property type="molecule type" value="Genomic_DNA"/>
</dbReference>
<organism evidence="2 3">
    <name type="scientific">Ahrensia kielensis</name>
    <dbReference type="NCBI Taxonomy" id="76980"/>
    <lineage>
        <taxon>Bacteria</taxon>
        <taxon>Pseudomonadati</taxon>
        <taxon>Pseudomonadota</taxon>
        <taxon>Alphaproteobacteria</taxon>
        <taxon>Hyphomicrobiales</taxon>
        <taxon>Ahrensiaceae</taxon>
        <taxon>Ahrensia</taxon>
    </lineage>
</organism>
<reference evidence="2 3" key="1">
    <citation type="submission" date="2024-03" db="EMBL/GenBank/DDBJ databases">
        <title>Community enrichment and isolation of bacterial strains for fucoidan degradation.</title>
        <authorList>
            <person name="Sichert A."/>
        </authorList>
    </citation>
    <scope>NUCLEOTIDE SEQUENCE [LARGE SCALE GENOMIC DNA]</scope>
    <source>
        <strain evidence="2 3">AS62</strain>
    </source>
</reference>